<comment type="caution">
    <text evidence="1">The sequence shown here is derived from an EMBL/GenBank/DDBJ whole genome shotgun (WGS) entry which is preliminary data.</text>
</comment>
<proteinExistence type="predicted"/>
<gene>
    <name evidence="1" type="ORF">RPERSI_LOCUS13864</name>
</gene>
<keyword evidence="2" id="KW-1185">Reference proteome</keyword>
<evidence type="ECO:0000313" key="2">
    <source>
        <dbReference type="Proteomes" id="UP000789920"/>
    </source>
</evidence>
<sequence length="346" mass="39886">MSYKEIIKIENMSYKETLLQKENEYLHKKIKEELDTWRKNNFESAKHTVISIVVSSFALLFGVFLFIFEKTTFAKEIKNVISTSVIGTGGSVTLLGSLASLKSLFKEADQDAAEYQNILETLKKTETETQGESVVNTEYVDKLQERYADQKRIFKFLEGLNRHMKFMSICRSVIVTVASLVVLMLALVSVFYLILSDDEFIFQILDILLILCSTLILYYSICVMILIQLIIPFSTEEMLTKLSPTEGEAEQNVSTNEKKFGEYDPEVDLKELFRFFFHKITNERNWLLKLIKVIELIIFVLFMGCFFVLGLMSLKLELRRITIGSSELEGINRVLYGLPLKESPIE</sequence>
<protein>
    <submittedName>
        <fullName evidence="1">9506_t:CDS:1</fullName>
    </submittedName>
</protein>
<dbReference type="Proteomes" id="UP000789920">
    <property type="component" value="Unassembled WGS sequence"/>
</dbReference>
<organism evidence="1 2">
    <name type="scientific">Racocetra persica</name>
    <dbReference type="NCBI Taxonomy" id="160502"/>
    <lineage>
        <taxon>Eukaryota</taxon>
        <taxon>Fungi</taxon>
        <taxon>Fungi incertae sedis</taxon>
        <taxon>Mucoromycota</taxon>
        <taxon>Glomeromycotina</taxon>
        <taxon>Glomeromycetes</taxon>
        <taxon>Diversisporales</taxon>
        <taxon>Gigasporaceae</taxon>
        <taxon>Racocetra</taxon>
    </lineage>
</organism>
<dbReference type="EMBL" id="CAJVQC010031228">
    <property type="protein sequence ID" value="CAG8747878.1"/>
    <property type="molecule type" value="Genomic_DNA"/>
</dbReference>
<evidence type="ECO:0000313" key="1">
    <source>
        <dbReference type="EMBL" id="CAG8747878.1"/>
    </source>
</evidence>
<name>A0ACA9QGY1_9GLOM</name>
<reference evidence="1" key="1">
    <citation type="submission" date="2021-06" db="EMBL/GenBank/DDBJ databases">
        <authorList>
            <person name="Kallberg Y."/>
            <person name="Tangrot J."/>
            <person name="Rosling A."/>
        </authorList>
    </citation>
    <scope>NUCLEOTIDE SEQUENCE</scope>
    <source>
        <strain evidence="1">MA461A</strain>
    </source>
</reference>
<accession>A0ACA9QGY1</accession>